<keyword evidence="2" id="KW-0813">Transport</keyword>
<dbReference type="SMART" id="SM00382">
    <property type="entry name" value="AAA"/>
    <property type="match status" value="1"/>
</dbReference>
<keyword evidence="7 10" id="KW-1133">Transmembrane helix</keyword>
<keyword evidence="8 10" id="KW-0472">Membrane</keyword>
<dbReference type="Proteomes" id="UP000824017">
    <property type="component" value="Unassembled WGS sequence"/>
</dbReference>
<dbReference type="AlphaFoldDB" id="A0A9D2IKH5"/>
<proteinExistence type="inferred from homology"/>
<reference evidence="12" key="1">
    <citation type="journal article" date="2021" name="PeerJ">
        <title>Extensive microbial diversity within the chicken gut microbiome revealed by metagenomics and culture.</title>
        <authorList>
            <person name="Gilroy R."/>
            <person name="Ravi A."/>
            <person name="Getino M."/>
            <person name="Pursley I."/>
            <person name="Horton D.L."/>
            <person name="Alikhan N.F."/>
            <person name="Baker D."/>
            <person name="Gharbi K."/>
            <person name="Hall N."/>
            <person name="Watson M."/>
            <person name="Adriaenssens E.M."/>
            <person name="Foster-Nyarko E."/>
            <person name="Jarju S."/>
            <person name="Secka A."/>
            <person name="Antonio M."/>
            <person name="Oren A."/>
            <person name="Chaudhuri R.R."/>
            <person name="La Ragione R."/>
            <person name="Hildebrand F."/>
            <person name="Pallen M.J."/>
        </authorList>
    </citation>
    <scope>NUCLEOTIDE SEQUENCE</scope>
    <source>
        <strain evidence="12">ChiGjej1B1-13045</strain>
    </source>
</reference>
<evidence type="ECO:0000256" key="3">
    <source>
        <dbReference type="ARBA" id="ARBA00022475"/>
    </source>
</evidence>
<evidence type="ECO:0000256" key="9">
    <source>
        <dbReference type="ARBA" id="ARBA00038388"/>
    </source>
</evidence>
<feature type="transmembrane region" description="Helical" evidence="10">
    <location>
        <begin position="1117"/>
        <end position="1137"/>
    </location>
</feature>
<dbReference type="Pfam" id="PF02687">
    <property type="entry name" value="FtsX"/>
    <property type="match status" value="1"/>
</dbReference>
<dbReference type="InterPro" id="IPR003439">
    <property type="entry name" value="ABC_transporter-like_ATP-bd"/>
</dbReference>
<protein>
    <submittedName>
        <fullName evidence="12">ABC transporter ATP-binding protein/permease</fullName>
    </submittedName>
</protein>
<dbReference type="PROSITE" id="PS00211">
    <property type="entry name" value="ABC_TRANSPORTER_1"/>
    <property type="match status" value="1"/>
</dbReference>
<dbReference type="GO" id="GO:0098796">
    <property type="term" value="C:membrane protein complex"/>
    <property type="evidence" value="ECO:0007669"/>
    <property type="project" value="UniProtKB-ARBA"/>
</dbReference>
<evidence type="ECO:0000256" key="7">
    <source>
        <dbReference type="ARBA" id="ARBA00022989"/>
    </source>
</evidence>
<dbReference type="Pfam" id="PF00005">
    <property type="entry name" value="ABC_tran"/>
    <property type="match status" value="1"/>
</dbReference>
<dbReference type="EMBL" id="DXCD01000261">
    <property type="protein sequence ID" value="HIZ14264.1"/>
    <property type="molecule type" value="Genomic_DNA"/>
</dbReference>
<dbReference type="GO" id="GO:0005886">
    <property type="term" value="C:plasma membrane"/>
    <property type="evidence" value="ECO:0007669"/>
    <property type="project" value="UniProtKB-SubCell"/>
</dbReference>
<accession>A0A9D2IKH5</accession>
<dbReference type="PROSITE" id="PS50893">
    <property type="entry name" value="ABC_TRANSPORTER_2"/>
    <property type="match status" value="1"/>
</dbReference>
<feature type="transmembrane region" description="Helical" evidence="10">
    <location>
        <begin position="1060"/>
        <end position="1089"/>
    </location>
</feature>
<feature type="domain" description="ABC transporter" evidence="11">
    <location>
        <begin position="2"/>
        <end position="240"/>
    </location>
</feature>
<keyword evidence="3" id="KW-1003">Cell membrane</keyword>
<keyword evidence="4 10" id="KW-0812">Transmembrane</keyword>
<dbReference type="PANTHER" id="PTHR42798">
    <property type="entry name" value="LIPOPROTEIN-RELEASING SYSTEM ATP-BINDING PROTEIN LOLD"/>
    <property type="match status" value="1"/>
</dbReference>
<evidence type="ECO:0000256" key="8">
    <source>
        <dbReference type="ARBA" id="ARBA00023136"/>
    </source>
</evidence>
<evidence type="ECO:0000313" key="12">
    <source>
        <dbReference type="EMBL" id="HIZ14264.1"/>
    </source>
</evidence>
<evidence type="ECO:0000259" key="11">
    <source>
        <dbReference type="PROSITE" id="PS50893"/>
    </source>
</evidence>
<comment type="caution">
    <text evidence="12">The sequence shown here is derived from an EMBL/GenBank/DDBJ whole genome shotgun (WGS) entry which is preliminary data.</text>
</comment>
<evidence type="ECO:0000256" key="2">
    <source>
        <dbReference type="ARBA" id="ARBA00022448"/>
    </source>
</evidence>
<reference evidence="12" key="2">
    <citation type="submission" date="2021-04" db="EMBL/GenBank/DDBJ databases">
        <authorList>
            <person name="Gilroy R."/>
        </authorList>
    </citation>
    <scope>NUCLEOTIDE SEQUENCE</scope>
    <source>
        <strain evidence="12">ChiGjej1B1-13045</strain>
    </source>
</reference>
<dbReference type="Gene3D" id="3.40.50.300">
    <property type="entry name" value="P-loop containing nucleotide triphosphate hydrolases"/>
    <property type="match status" value="1"/>
</dbReference>
<comment type="subcellular location">
    <subcellularLocation>
        <location evidence="1">Cell inner membrane</location>
        <topology evidence="1">Multi-pass membrane protein</topology>
    </subcellularLocation>
</comment>
<dbReference type="InterPro" id="IPR003593">
    <property type="entry name" value="AAA+_ATPase"/>
</dbReference>
<evidence type="ECO:0000256" key="5">
    <source>
        <dbReference type="ARBA" id="ARBA00022741"/>
    </source>
</evidence>
<comment type="similarity">
    <text evidence="9">Belongs to the ABC transporter superfamily. Macrolide exporter (TC 3.A.1.122) family.</text>
</comment>
<name>A0A9D2IKH5_9FIRM</name>
<feature type="transmembrane region" description="Helical" evidence="10">
    <location>
        <begin position="266"/>
        <end position="285"/>
    </location>
</feature>
<evidence type="ECO:0000256" key="1">
    <source>
        <dbReference type="ARBA" id="ARBA00004429"/>
    </source>
</evidence>
<evidence type="ECO:0000256" key="4">
    <source>
        <dbReference type="ARBA" id="ARBA00022692"/>
    </source>
</evidence>
<dbReference type="InterPro" id="IPR003838">
    <property type="entry name" value="ABC3_permease_C"/>
</dbReference>
<dbReference type="SUPFAM" id="SSF52540">
    <property type="entry name" value="P-loop containing nucleoside triphosphate hydrolases"/>
    <property type="match status" value="1"/>
</dbReference>
<evidence type="ECO:0000256" key="6">
    <source>
        <dbReference type="ARBA" id="ARBA00022840"/>
    </source>
</evidence>
<sequence>MLQIRDICKEYRTGNLVQKALDKVSLNLRDNEFVAILGPSGSGKTTLLNIIGGLDRYDSGDLIINGISTKKYKDRDWDSYRNHTIGFVFQSYNLIPHQTILANVELALTISGIGKAERRKRAREALAQVGLGEQVHKKPNQLSGGQMQRVAIARALVNDPDILLADEPTGALDSATSVQVMELLKEVARDRLVVMVTHNPELAQEYATRIVNLKDGKIISDSDAFVVREEELEKPRHKNMGKASMSFLTALSLSFNNLRTKKARTLLTAFAGSIGIIGIALILSLSTGVNEYIKDIEEETLSEYPLQIQSTGFDFSSIMVSDESAGGDMSEEPGDIQVVEMVTDMFSTMDSNDLESLKKYLESGESGIEEYTNAVEYSYNVVPQIYRVNGDGVRQVHPDKSFDALGLGSSAGSNSMMSTMMSTDVFYEMPENTELYEGQYDVKAGRWPENYNECVLVLTPGGSISDLMLYTMGLRDSMELDEMIRQFIDEENVETPGDMGDYSYEDILGITFRLVNSADYYEYDSQYKVWKDKSDDEAYMRQLVQNGEELTIVGIVQPAEDANASALSAGIGYPASLTEHVAEQAAKEEIVKQQLADSSVNVFTGEAFGEDSGEDDFDTQSLITVDEGKLREALGFDADAFSGLGSSLDFSNLFDSAGGSIDLSGMVDLGNVAVDLPEMPALSLGDILGDLDVTVTPGGMEKLAASLLEGYQAYAQSHPEADYSGLGEAFQKYLSTPEAQEILRNNISEIIQSGGGITVTADDLKGMITEIMSGFGQYAADKGYTDPDEFDTYLLEYLETAEAQEILNRWAGEIFGGIADNITITSDQIRKLASELAAGYQAYAAAGNGPDPSKMPEYFLAYLSTEDGQQRLTEGLAGVVDIDSLGRQISAAVESYMQSAMSAYGSAAGQAIQKQISSAMQQVTGQLVSGMENAMRQAMAQAGNSLQNTFSGSMNIDAEAFADAFQMNMTGEELAELMMSMNSGNSATYESNLQNLGYVDFDTPSGIDIYPKDFESKEQVVNILNEYNSRMEAEGKEEQVITYTDVVGALMSSVTDIIDIISYVLIAFVAISLVVSSIMIGVITYISVLERQKEIGILRAIGASKGNISQVFNAETFIIGLCAGLIGIGLSLLALIPGNMLIHYLAGTNEVSAVLPAAPAVILILLSIVLTLIGGIIPSRKAAKSDPVTALRTE</sequence>
<dbReference type="GO" id="GO:0022857">
    <property type="term" value="F:transmembrane transporter activity"/>
    <property type="evidence" value="ECO:0007669"/>
    <property type="project" value="UniProtKB-ARBA"/>
</dbReference>
<dbReference type="CDD" id="cd03255">
    <property type="entry name" value="ABC_MJ0796_LolCDE_FtsE"/>
    <property type="match status" value="1"/>
</dbReference>
<dbReference type="GO" id="GO:0016887">
    <property type="term" value="F:ATP hydrolysis activity"/>
    <property type="evidence" value="ECO:0007669"/>
    <property type="project" value="InterPro"/>
</dbReference>
<dbReference type="GO" id="GO:0005524">
    <property type="term" value="F:ATP binding"/>
    <property type="evidence" value="ECO:0007669"/>
    <property type="project" value="UniProtKB-KW"/>
</dbReference>
<dbReference type="FunFam" id="3.40.50.300:FF:000032">
    <property type="entry name" value="Export ABC transporter ATP-binding protein"/>
    <property type="match status" value="1"/>
</dbReference>
<keyword evidence="5" id="KW-0547">Nucleotide-binding</keyword>
<keyword evidence="6 12" id="KW-0067">ATP-binding</keyword>
<evidence type="ECO:0000313" key="13">
    <source>
        <dbReference type="Proteomes" id="UP000824017"/>
    </source>
</evidence>
<dbReference type="PANTHER" id="PTHR42798:SF6">
    <property type="entry name" value="CELL DIVISION ATP-BINDING PROTEIN FTSE"/>
    <property type="match status" value="1"/>
</dbReference>
<feature type="transmembrane region" description="Helical" evidence="10">
    <location>
        <begin position="1157"/>
        <end position="1177"/>
    </location>
</feature>
<dbReference type="InterPro" id="IPR027417">
    <property type="entry name" value="P-loop_NTPase"/>
</dbReference>
<evidence type="ECO:0000256" key="10">
    <source>
        <dbReference type="SAM" id="Phobius"/>
    </source>
</evidence>
<gene>
    <name evidence="12" type="ORF">H9817_10110</name>
</gene>
<dbReference type="InterPro" id="IPR017871">
    <property type="entry name" value="ABC_transporter-like_CS"/>
</dbReference>
<organism evidence="12 13">
    <name type="scientific">Candidatus Mediterraneibacter stercorigallinarum</name>
    <dbReference type="NCBI Taxonomy" id="2838686"/>
    <lineage>
        <taxon>Bacteria</taxon>
        <taxon>Bacillati</taxon>
        <taxon>Bacillota</taxon>
        <taxon>Clostridia</taxon>
        <taxon>Lachnospirales</taxon>
        <taxon>Lachnospiraceae</taxon>
        <taxon>Mediterraneibacter</taxon>
    </lineage>
</organism>
<dbReference type="InterPro" id="IPR017911">
    <property type="entry name" value="MacB-like_ATP-bd"/>
</dbReference>